<evidence type="ECO:0000313" key="6">
    <source>
        <dbReference type="Proteomes" id="UP001231587"/>
    </source>
</evidence>
<proteinExistence type="predicted"/>
<dbReference type="PROSITE" id="PS51733">
    <property type="entry name" value="BPL_LPL_CATALYTIC"/>
    <property type="match status" value="1"/>
</dbReference>
<dbReference type="EMBL" id="JAUSUU010000001">
    <property type="protein sequence ID" value="MDQ0333731.1"/>
    <property type="molecule type" value="Genomic_DNA"/>
</dbReference>
<evidence type="ECO:0000313" key="3">
    <source>
        <dbReference type="EMBL" id="MBP1838954.1"/>
    </source>
</evidence>
<evidence type="ECO:0000256" key="1">
    <source>
        <dbReference type="ARBA" id="ARBA00022598"/>
    </source>
</evidence>
<dbReference type="InterPro" id="IPR004143">
    <property type="entry name" value="BPL_LPL_catalytic"/>
</dbReference>
<dbReference type="GO" id="GO:0004077">
    <property type="term" value="F:biotin--[biotin carboxyl-carrier protein] ligase activity"/>
    <property type="evidence" value="ECO:0007669"/>
    <property type="project" value="UniProtKB-EC"/>
</dbReference>
<dbReference type="InterPro" id="IPR004408">
    <property type="entry name" value="Biotin_CoA_COase_ligase"/>
</dbReference>
<dbReference type="GO" id="GO:0005737">
    <property type="term" value="C:cytoplasm"/>
    <property type="evidence" value="ECO:0007669"/>
    <property type="project" value="TreeGrafter"/>
</dbReference>
<dbReference type="Gene3D" id="3.30.930.10">
    <property type="entry name" value="Bira Bifunctional Protein, Domain 2"/>
    <property type="match status" value="1"/>
</dbReference>
<dbReference type="EC" id="6.3.4.15" evidence="3"/>
<evidence type="ECO:0000313" key="5">
    <source>
        <dbReference type="Proteomes" id="UP001138672"/>
    </source>
</evidence>
<dbReference type="RefSeq" id="WP_057783895.1">
    <property type="nucleotide sequence ID" value="NZ_JAGGJQ010000002.1"/>
</dbReference>
<reference evidence="3" key="1">
    <citation type="submission" date="2021-03" db="EMBL/GenBank/DDBJ databases">
        <title>Genomic Encyclopedia of Type Strains, Phase IV (KMG-IV): sequencing the most valuable type-strain genomes for metagenomic binning, comparative biology and taxonomic classification.</title>
        <authorList>
            <person name="Goeker M."/>
        </authorList>
    </citation>
    <scope>NUCLEOTIDE SEQUENCE</scope>
    <source>
        <strain evidence="3">DSM 15523</strain>
        <strain evidence="4 6">DSM 16476</strain>
    </source>
</reference>
<dbReference type="PANTHER" id="PTHR12835">
    <property type="entry name" value="BIOTIN PROTEIN LIGASE"/>
    <property type="match status" value="1"/>
</dbReference>
<accession>A0A9X1CBB0</accession>
<dbReference type="AlphaFoldDB" id="A0A9X1CBB0"/>
<dbReference type="NCBIfam" id="TIGR00121">
    <property type="entry name" value="birA_ligase"/>
    <property type="match status" value="1"/>
</dbReference>
<dbReference type="CDD" id="cd16442">
    <property type="entry name" value="BPL"/>
    <property type="match status" value="1"/>
</dbReference>
<dbReference type="Proteomes" id="UP001138672">
    <property type="component" value="Unassembled WGS sequence"/>
</dbReference>
<sequence>MHIIKLDAIDSTNTFLKQLSSCEMVEDYTVVVAKEQTMGRGQMGTIWESETAKNLMFSVFKDVSFVPVEKQFYISMVTAIGIYKALKKLALPRVKIKWPNDILSADKKICGVLIENIVTSNGLRDSVLGIGVNVNQTDFVGLPKASSLVNMVGRVFDLDEVLYHILVELKECFAWLERGQYKKIKNEYESELFKKNKPSTFLDAEGSMFAGFILGVTELGHLKVLLEDEIIKVYNLKEITLLY</sequence>
<protein>
    <submittedName>
        <fullName evidence="3">BirA family biotin operon repressor/biotin-[acetyl-CoA-carboxylase] ligase</fullName>
        <ecNumber evidence="3">6.3.4.15</ecNumber>
    </submittedName>
</protein>
<dbReference type="SUPFAM" id="SSF55681">
    <property type="entry name" value="Class II aaRS and biotin synthetases"/>
    <property type="match status" value="1"/>
</dbReference>
<dbReference type="InterPro" id="IPR045864">
    <property type="entry name" value="aa-tRNA-synth_II/BPL/LPL"/>
</dbReference>
<evidence type="ECO:0000259" key="2">
    <source>
        <dbReference type="PROSITE" id="PS51733"/>
    </source>
</evidence>
<dbReference type="OrthoDB" id="9807064at2"/>
<organism evidence="3 5">
    <name type="scientific">Formosa algae</name>
    <dbReference type="NCBI Taxonomy" id="225843"/>
    <lineage>
        <taxon>Bacteria</taxon>
        <taxon>Pseudomonadati</taxon>
        <taxon>Bacteroidota</taxon>
        <taxon>Flavobacteriia</taxon>
        <taxon>Flavobacteriales</taxon>
        <taxon>Flavobacteriaceae</taxon>
        <taxon>Formosa</taxon>
    </lineage>
</organism>
<comment type="caution">
    <text evidence="3">The sequence shown here is derived from an EMBL/GenBank/DDBJ whole genome shotgun (WGS) entry which is preliminary data.</text>
</comment>
<dbReference type="Proteomes" id="UP001231587">
    <property type="component" value="Unassembled WGS sequence"/>
</dbReference>
<gene>
    <name evidence="3" type="ORF">J2Z56_000860</name>
    <name evidence="4" type="ORF">J2Z57_000153</name>
</gene>
<dbReference type="PANTHER" id="PTHR12835:SF5">
    <property type="entry name" value="BIOTIN--PROTEIN LIGASE"/>
    <property type="match status" value="1"/>
</dbReference>
<keyword evidence="6" id="KW-1185">Reference proteome</keyword>
<dbReference type="Pfam" id="PF03099">
    <property type="entry name" value="BPL_LplA_LipB"/>
    <property type="match status" value="1"/>
</dbReference>
<name>A0A9X1CBB0_9FLAO</name>
<feature type="domain" description="BPL/LPL catalytic" evidence="2">
    <location>
        <begin position="1"/>
        <end position="177"/>
    </location>
</feature>
<keyword evidence="1 3" id="KW-0436">Ligase</keyword>
<evidence type="ECO:0000313" key="4">
    <source>
        <dbReference type="EMBL" id="MDQ0333731.1"/>
    </source>
</evidence>
<dbReference type="EMBL" id="JAGGJQ010000002">
    <property type="protein sequence ID" value="MBP1838954.1"/>
    <property type="molecule type" value="Genomic_DNA"/>
</dbReference>